<evidence type="ECO:0000313" key="2">
    <source>
        <dbReference type="EMBL" id="KAH7363203.1"/>
    </source>
</evidence>
<accession>A0A8K0TMQ0</accession>
<dbReference type="PANTHER" id="PTHR38849:SF1">
    <property type="entry name" value="SMALL SECRETED PROTEIN"/>
    <property type="match status" value="1"/>
</dbReference>
<dbReference type="OrthoDB" id="2151417at2759"/>
<proteinExistence type="predicted"/>
<sequence length="175" mass="18339">MYFTKAAFILSLAVSAIAMPTGTDDRIFKRAAVLKSTDYANFQVSDGKAGNALAEVQAKFPIDETNLKAVDPADVAIIKKARTVAESAETDGFNSAITSAGSTTDAGKALSNGKIKNKVLKLKLEVLGLQIDQAQSGKDNTAKIAAEQKKLDNNIALDKKAAGQASQSVKFSGTD</sequence>
<dbReference type="EMBL" id="JAGPXD010000003">
    <property type="protein sequence ID" value="KAH7363203.1"/>
    <property type="molecule type" value="Genomic_DNA"/>
</dbReference>
<gene>
    <name evidence="2" type="ORF">B0T11DRAFT_92021</name>
</gene>
<dbReference type="AlphaFoldDB" id="A0A8K0TMQ0"/>
<dbReference type="Proteomes" id="UP000813385">
    <property type="component" value="Unassembled WGS sequence"/>
</dbReference>
<evidence type="ECO:0000256" key="1">
    <source>
        <dbReference type="SAM" id="SignalP"/>
    </source>
</evidence>
<keyword evidence="1" id="KW-0732">Signal</keyword>
<reference evidence="2" key="1">
    <citation type="journal article" date="2021" name="Nat. Commun.">
        <title>Genetic determinants of endophytism in the Arabidopsis root mycobiome.</title>
        <authorList>
            <person name="Mesny F."/>
            <person name="Miyauchi S."/>
            <person name="Thiergart T."/>
            <person name="Pickel B."/>
            <person name="Atanasova L."/>
            <person name="Karlsson M."/>
            <person name="Huettel B."/>
            <person name="Barry K.W."/>
            <person name="Haridas S."/>
            <person name="Chen C."/>
            <person name="Bauer D."/>
            <person name="Andreopoulos W."/>
            <person name="Pangilinan J."/>
            <person name="LaButti K."/>
            <person name="Riley R."/>
            <person name="Lipzen A."/>
            <person name="Clum A."/>
            <person name="Drula E."/>
            <person name="Henrissat B."/>
            <person name="Kohler A."/>
            <person name="Grigoriev I.V."/>
            <person name="Martin F.M."/>
            <person name="Hacquard S."/>
        </authorList>
    </citation>
    <scope>NUCLEOTIDE SEQUENCE</scope>
    <source>
        <strain evidence="2">MPI-CAGE-AT-0016</strain>
    </source>
</reference>
<protein>
    <recommendedName>
        <fullName evidence="4">Small secreted protein</fullName>
    </recommendedName>
</protein>
<dbReference type="PANTHER" id="PTHR38849">
    <property type="entry name" value="SMALL SECRETED PROTEIN"/>
    <property type="match status" value="1"/>
</dbReference>
<keyword evidence="3" id="KW-1185">Reference proteome</keyword>
<evidence type="ECO:0008006" key="4">
    <source>
        <dbReference type="Google" id="ProtNLM"/>
    </source>
</evidence>
<evidence type="ECO:0000313" key="3">
    <source>
        <dbReference type="Proteomes" id="UP000813385"/>
    </source>
</evidence>
<organism evidence="2 3">
    <name type="scientific">Plectosphaerella cucumerina</name>
    <dbReference type="NCBI Taxonomy" id="40658"/>
    <lineage>
        <taxon>Eukaryota</taxon>
        <taxon>Fungi</taxon>
        <taxon>Dikarya</taxon>
        <taxon>Ascomycota</taxon>
        <taxon>Pezizomycotina</taxon>
        <taxon>Sordariomycetes</taxon>
        <taxon>Hypocreomycetidae</taxon>
        <taxon>Glomerellales</taxon>
        <taxon>Plectosphaerellaceae</taxon>
        <taxon>Plectosphaerella</taxon>
    </lineage>
</organism>
<comment type="caution">
    <text evidence="2">The sequence shown here is derived from an EMBL/GenBank/DDBJ whole genome shotgun (WGS) entry which is preliminary data.</text>
</comment>
<name>A0A8K0TMQ0_9PEZI</name>
<feature type="chain" id="PRO_5035433501" description="Small secreted protein" evidence="1">
    <location>
        <begin position="19"/>
        <end position="175"/>
    </location>
</feature>
<feature type="signal peptide" evidence="1">
    <location>
        <begin position="1"/>
        <end position="18"/>
    </location>
</feature>